<comment type="caution">
    <text evidence="2">The sequence shown here is derived from an EMBL/GenBank/DDBJ whole genome shotgun (WGS) entry which is preliminary data.</text>
</comment>
<dbReference type="RefSeq" id="XP_064659061.1">
    <property type="nucleotide sequence ID" value="XM_064802936.1"/>
</dbReference>
<dbReference type="GeneID" id="89927034"/>
<dbReference type="Proteomes" id="UP001337655">
    <property type="component" value="Unassembled WGS sequence"/>
</dbReference>
<feature type="compositionally biased region" description="Polar residues" evidence="1">
    <location>
        <begin position="491"/>
        <end position="505"/>
    </location>
</feature>
<feature type="region of interest" description="Disordered" evidence="1">
    <location>
        <begin position="345"/>
        <end position="508"/>
    </location>
</feature>
<dbReference type="AlphaFoldDB" id="A0AAV9PDD2"/>
<reference evidence="2 3" key="1">
    <citation type="submission" date="2023-08" db="EMBL/GenBank/DDBJ databases">
        <title>Black Yeasts Isolated from many extreme environments.</title>
        <authorList>
            <person name="Coleine C."/>
            <person name="Stajich J.E."/>
            <person name="Selbmann L."/>
        </authorList>
    </citation>
    <scope>NUCLEOTIDE SEQUENCE [LARGE SCALE GENOMIC DNA]</scope>
    <source>
        <strain evidence="2 3">CCFEE 5935</strain>
    </source>
</reference>
<evidence type="ECO:0000256" key="1">
    <source>
        <dbReference type="SAM" id="MobiDB-lite"/>
    </source>
</evidence>
<gene>
    <name evidence="2" type="ORF">LTR77_005693</name>
</gene>
<dbReference type="EMBL" id="JAVRRT010000008">
    <property type="protein sequence ID" value="KAK5169715.1"/>
    <property type="molecule type" value="Genomic_DNA"/>
</dbReference>
<evidence type="ECO:0000313" key="3">
    <source>
        <dbReference type="Proteomes" id="UP001337655"/>
    </source>
</evidence>
<feature type="compositionally biased region" description="Acidic residues" evidence="1">
    <location>
        <begin position="125"/>
        <end position="139"/>
    </location>
</feature>
<sequence length="729" mass="78795">MSKHNVPSVVGGGMHHPHKTGGSAHGSPHKMNKTPLKSNITNKIKPRHATDADISDDESGGEGGGSSATEDATTTSEDPDDFALSSATQSQSLRGAGQRLAGLKSGHGELSDTDMDDAAQAVGGAEDDEAGVSDDDDYAGVDNVSDSGEEDLGLSGNQILRSAEQDLIQEFEKAEQRRSASTVTRDLDVLGLDDFDMDARSLGLLQSSPALSAMLFAPEMPSIDLNQDPFLGLSQDADEYQQMWGAAESLMWRMPETARSREGSDPASGTQKRVRFEKTPSSTPSISEDEDPNEAFPDLFTPADDPIVSQQIAFGVNHDTLLSQGDCNDTDSFYDFDDEEDKLAFQIDEDSNSSDETSTYDSEDEGDTTDEETAEEQLAKLDERRRAARKSAGQDPATPAPVKQATPKTPRPATPRTANTRSSNTPRPPTPGSGRGPRSGTFQADPTRAAVTTDPAGGKLRVQPPTKPIGKDKEFWDRARSAIDSREGSRRNSIQIMRSNSSDSMPSRPFTAKSTLGSMFGGNLEFLRNNDAHGIGQDLFPQAMSRPQSSFSSLTETDDSAMNPPHLDLDMQDLVNMDDSDTEDNGMDTGALASPIEMSDSFHSGRGLERRSSDLLEHFNQHRGIIGSFRQNQHFVKQVSSQALHPAQRASTHEFNALQKGRRGAANTPITPVRKKKRASQDVTPSHGGVRKSVNSPLSSRRPRSRGNSTANANLLQTFARNPFDPFDE</sequence>
<feature type="region of interest" description="Disordered" evidence="1">
    <location>
        <begin position="257"/>
        <end position="303"/>
    </location>
</feature>
<feature type="compositionally biased region" description="Acidic residues" evidence="1">
    <location>
        <begin position="361"/>
        <end position="375"/>
    </location>
</feature>
<feature type="compositionally biased region" description="Low complexity" evidence="1">
    <location>
        <begin position="67"/>
        <end position="76"/>
    </location>
</feature>
<feature type="region of interest" description="Disordered" evidence="1">
    <location>
        <begin position="641"/>
        <end position="729"/>
    </location>
</feature>
<feature type="region of interest" description="Disordered" evidence="1">
    <location>
        <begin position="1"/>
        <end position="153"/>
    </location>
</feature>
<feature type="compositionally biased region" description="Low complexity" evidence="1">
    <location>
        <begin position="414"/>
        <end position="425"/>
    </location>
</feature>
<organism evidence="2 3">
    <name type="scientific">Saxophila tyrrhenica</name>
    <dbReference type="NCBI Taxonomy" id="1690608"/>
    <lineage>
        <taxon>Eukaryota</taxon>
        <taxon>Fungi</taxon>
        <taxon>Dikarya</taxon>
        <taxon>Ascomycota</taxon>
        <taxon>Pezizomycotina</taxon>
        <taxon>Dothideomycetes</taxon>
        <taxon>Dothideomycetidae</taxon>
        <taxon>Mycosphaerellales</taxon>
        <taxon>Extremaceae</taxon>
        <taxon>Saxophila</taxon>
    </lineage>
</organism>
<feature type="compositionally biased region" description="Basic and acidic residues" evidence="1">
    <location>
        <begin position="469"/>
        <end position="490"/>
    </location>
</feature>
<protein>
    <submittedName>
        <fullName evidence="2">Uncharacterized protein</fullName>
    </submittedName>
</protein>
<accession>A0AAV9PDD2</accession>
<name>A0AAV9PDD2_9PEZI</name>
<proteinExistence type="predicted"/>
<keyword evidence="3" id="KW-1185">Reference proteome</keyword>
<feature type="compositionally biased region" description="Polar residues" evidence="1">
    <location>
        <begin position="641"/>
        <end position="654"/>
    </location>
</feature>
<feature type="compositionally biased region" description="Polar residues" evidence="1">
    <location>
        <begin position="707"/>
        <end position="720"/>
    </location>
</feature>
<evidence type="ECO:0000313" key="2">
    <source>
        <dbReference type="EMBL" id="KAK5169715.1"/>
    </source>
</evidence>